<evidence type="ECO:0000313" key="2">
    <source>
        <dbReference type="EMBL" id="BAD28631.1"/>
    </source>
</evidence>
<name>Q6ERT9_ORYSJ</name>
<evidence type="ECO:0000313" key="3">
    <source>
        <dbReference type="Proteomes" id="UP000000763"/>
    </source>
</evidence>
<reference evidence="3" key="2">
    <citation type="journal article" date="2008" name="Nucleic Acids Res.">
        <title>The rice annotation project database (RAP-DB): 2008 update.</title>
        <authorList>
            <consortium name="The rice annotation project (RAP)"/>
        </authorList>
    </citation>
    <scope>GENOME REANNOTATION</scope>
    <source>
        <strain evidence="3">cv. Nipponbare</strain>
    </source>
</reference>
<proteinExistence type="predicted"/>
<accession>Q6ERT9</accession>
<evidence type="ECO:0000256" key="1">
    <source>
        <dbReference type="SAM" id="MobiDB-lite"/>
    </source>
</evidence>
<dbReference type="AlphaFoldDB" id="Q6ERT9"/>
<feature type="region of interest" description="Disordered" evidence="1">
    <location>
        <begin position="70"/>
        <end position="107"/>
    </location>
</feature>
<sequence length="107" mass="10855">MPGDGIARERFGEALGSSRTVLVRVVDELGPDDGARLRAAAETEQRRGTRRICGTELDEADAEAHAAIDTARQRGGSRGGEQLAAGNNGAGCGMGASGPSDDSGDDG</sequence>
<organism evidence="2 3">
    <name type="scientific">Oryza sativa subsp. japonica</name>
    <name type="common">Rice</name>
    <dbReference type="NCBI Taxonomy" id="39947"/>
    <lineage>
        <taxon>Eukaryota</taxon>
        <taxon>Viridiplantae</taxon>
        <taxon>Streptophyta</taxon>
        <taxon>Embryophyta</taxon>
        <taxon>Tracheophyta</taxon>
        <taxon>Spermatophyta</taxon>
        <taxon>Magnoliopsida</taxon>
        <taxon>Liliopsida</taxon>
        <taxon>Poales</taxon>
        <taxon>Poaceae</taxon>
        <taxon>BOP clade</taxon>
        <taxon>Oryzoideae</taxon>
        <taxon>Oryzeae</taxon>
        <taxon>Oryzinae</taxon>
        <taxon>Oryza</taxon>
        <taxon>Oryza sativa</taxon>
    </lineage>
</organism>
<dbReference type="EMBL" id="AP005428">
    <property type="protein sequence ID" value="BAD28631.1"/>
    <property type="molecule type" value="Genomic_DNA"/>
</dbReference>
<reference evidence="3" key="1">
    <citation type="journal article" date="2005" name="Nature">
        <title>The map-based sequence of the rice genome.</title>
        <authorList>
            <consortium name="International rice genome sequencing project (IRGSP)"/>
            <person name="Matsumoto T."/>
            <person name="Wu J."/>
            <person name="Kanamori H."/>
            <person name="Katayose Y."/>
            <person name="Fujisawa M."/>
            <person name="Namiki N."/>
            <person name="Mizuno H."/>
            <person name="Yamamoto K."/>
            <person name="Antonio B.A."/>
            <person name="Baba T."/>
            <person name="Sakata K."/>
            <person name="Nagamura Y."/>
            <person name="Aoki H."/>
            <person name="Arikawa K."/>
            <person name="Arita K."/>
            <person name="Bito T."/>
            <person name="Chiden Y."/>
            <person name="Fujitsuka N."/>
            <person name="Fukunaka R."/>
            <person name="Hamada M."/>
            <person name="Harada C."/>
            <person name="Hayashi A."/>
            <person name="Hijishita S."/>
            <person name="Honda M."/>
            <person name="Hosokawa S."/>
            <person name="Ichikawa Y."/>
            <person name="Idonuma A."/>
            <person name="Iijima M."/>
            <person name="Ikeda M."/>
            <person name="Ikeno M."/>
            <person name="Ito K."/>
            <person name="Ito S."/>
            <person name="Ito T."/>
            <person name="Ito Y."/>
            <person name="Ito Y."/>
            <person name="Iwabuchi A."/>
            <person name="Kamiya K."/>
            <person name="Karasawa W."/>
            <person name="Kurita K."/>
            <person name="Katagiri S."/>
            <person name="Kikuta A."/>
            <person name="Kobayashi H."/>
            <person name="Kobayashi N."/>
            <person name="Machita K."/>
            <person name="Maehara T."/>
            <person name="Masukawa M."/>
            <person name="Mizubayashi T."/>
            <person name="Mukai Y."/>
            <person name="Nagasaki H."/>
            <person name="Nagata Y."/>
            <person name="Naito S."/>
            <person name="Nakashima M."/>
            <person name="Nakama Y."/>
            <person name="Nakamichi Y."/>
            <person name="Nakamura M."/>
            <person name="Meguro A."/>
            <person name="Negishi M."/>
            <person name="Ohta I."/>
            <person name="Ohta T."/>
            <person name="Okamoto M."/>
            <person name="Ono N."/>
            <person name="Saji S."/>
            <person name="Sakaguchi M."/>
            <person name="Sakai K."/>
            <person name="Shibata M."/>
            <person name="Shimokawa T."/>
            <person name="Song J."/>
            <person name="Takazaki Y."/>
            <person name="Terasawa K."/>
            <person name="Tsugane M."/>
            <person name="Tsuji K."/>
            <person name="Ueda S."/>
            <person name="Waki K."/>
            <person name="Yamagata H."/>
            <person name="Yamamoto M."/>
            <person name="Yamamoto S."/>
            <person name="Yamane H."/>
            <person name="Yoshiki S."/>
            <person name="Yoshihara R."/>
            <person name="Yukawa K."/>
            <person name="Zhong H."/>
            <person name="Yano M."/>
            <person name="Yuan Q."/>
            <person name="Ouyang S."/>
            <person name="Liu J."/>
            <person name="Jones K.M."/>
            <person name="Gansberger K."/>
            <person name="Moffat K."/>
            <person name="Hill J."/>
            <person name="Bera J."/>
            <person name="Fadrosh D."/>
            <person name="Jin S."/>
            <person name="Johri S."/>
            <person name="Kim M."/>
            <person name="Overton L."/>
            <person name="Reardon M."/>
            <person name="Tsitrin T."/>
            <person name="Vuong H."/>
            <person name="Weaver B."/>
            <person name="Ciecko A."/>
            <person name="Tallon L."/>
            <person name="Jackson J."/>
            <person name="Pai G."/>
            <person name="Aken S.V."/>
            <person name="Utterback T."/>
            <person name="Reidmuller S."/>
            <person name="Feldblyum T."/>
            <person name="Hsiao J."/>
            <person name="Zismann V."/>
            <person name="Iobst S."/>
            <person name="de Vazeille A.R."/>
            <person name="Buell C.R."/>
            <person name="Ying K."/>
            <person name="Li Y."/>
            <person name="Lu T."/>
            <person name="Huang Y."/>
            <person name="Zhao Q."/>
            <person name="Feng Q."/>
            <person name="Zhang L."/>
            <person name="Zhu J."/>
            <person name="Weng Q."/>
            <person name="Mu J."/>
            <person name="Lu Y."/>
            <person name="Fan D."/>
            <person name="Liu Y."/>
            <person name="Guan J."/>
            <person name="Zhang Y."/>
            <person name="Yu S."/>
            <person name="Liu X."/>
            <person name="Zhang Y."/>
            <person name="Hong G."/>
            <person name="Han B."/>
            <person name="Choisne N."/>
            <person name="Demange N."/>
            <person name="Orjeda G."/>
            <person name="Samain S."/>
            <person name="Cattolico L."/>
            <person name="Pelletier E."/>
            <person name="Couloux A."/>
            <person name="Segurens B."/>
            <person name="Wincker P."/>
            <person name="D'Hont A."/>
            <person name="Scarpelli C."/>
            <person name="Weissenbach J."/>
            <person name="Salanoubat M."/>
            <person name="Quetier F."/>
            <person name="Yu Y."/>
            <person name="Kim H.R."/>
            <person name="Rambo T."/>
            <person name="Currie J."/>
            <person name="Collura K."/>
            <person name="Luo M."/>
            <person name="Yang T."/>
            <person name="Ammiraju J.S.S."/>
            <person name="Engler F."/>
            <person name="Soderlund C."/>
            <person name="Wing R.A."/>
            <person name="Palmer L.E."/>
            <person name="de la Bastide M."/>
            <person name="Spiegel L."/>
            <person name="Nascimento L."/>
            <person name="Zutavern T."/>
            <person name="O'Shaughnessy A."/>
            <person name="Dike S."/>
            <person name="Dedhia N."/>
            <person name="Preston R."/>
            <person name="Balija V."/>
            <person name="McCombie W.R."/>
            <person name="Chow T."/>
            <person name="Chen H."/>
            <person name="Chung M."/>
            <person name="Chen C."/>
            <person name="Shaw J."/>
            <person name="Wu H."/>
            <person name="Hsiao K."/>
            <person name="Chao Y."/>
            <person name="Chu M."/>
            <person name="Cheng C."/>
            <person name="Hour A."/>
            <person name="Lee P."/>
            <person name="Lin S."/>
            <person name="Lin Y."/>
            <person name="Liou J."/>
            <person name="Liu S."/>
            <person name="Hsing Y."/>
            <person name="Raghuvanshi S."/>
            <person name="Mohanty A."/>
            <person name="Bharti A.K."/>
            <person name="Gaur A."/>
            <person name="Gupta V."/>
            <person name="Kumar D."/>
            <person name="Ravi V."/>
            <person name="Vij S."/>
            <person name="Kapur A."/>
            <person name="Khurana P."/>
            <person name="Khurana P."/>
            <person name="Khurana J.P."/>
            <person name="Tyagi A.K."/>
            <person name="Gaikwad K."/>
            <person name="Singh A."/>
            <person name="Dalal V."/>
            <person name="Srivastava S."/>
            <person name="Dixit A."/>
            <person name="Pal A.K."/>
            <person name="Ghazi I.A."/>
            <person name="Yadav M."/>
            <person name="Pandit A."/>
            <person name="Bhargava A."/>
            <person name="Sureshbabu K."/>
            <person name="Batra K."/>
            <person name="Sharma T.R."/>
            <person name="Mohapatra T."/>
            <person name="Singh N.K."/>
            <person name="Messing J."/>
            <person name="Nelson A.B."/>
            <person name="Fuks G."/>
            <person name="Kavchok S."/>
            <person name="Keizer G."/>
            <person name="Linton E."/>
            <person name="Llaca V."/>
            <person name="Song R."/>
            <person name="Tanyolac B."/>
            <person name="Young S."/>
            <person name="Ho-Il K."/>
            <person name="Hahn J.H."/>
            <person name="Sangsakoo G."/>
            <person name="Vanavichit A."/>
            <person name="de Mattos Luiz.A.T."/>
            <person name="Zimmer P.D."/>
            <person name="Malone G."/>
            <person name="Dellagostin O."/>
            <person name="de Oliveira A.C."/>
            <person name="Bevan M."/>
            <person name="Bancroft I."/>
            <person name="Minx P."/>
            <person name="Cordum H."/>
            <person name="Wilson R."/>
            <person name="Cheng Z."/>
            <person name="Jin W."/>
            <person name="Jiang J."/>
            <person name="Leong S.A."/>
            <person name="Iwama H."/>
            <person name="Gojobori T."/>
            <person name="Itoh T."/>
            <person name="Niimura Y."/>
            <person name="Fujii Y."/>
            <person name="Habara T."/>
            <person name="Sakai H."/>
            <person name="Sato Y."/>
            <person name="Wilson G."/>
            <person name="Kumar K."/>
            <person name="McCouch S."/>
            <person name="Juretic N."/>
            <person name="Hoen D."/>
            <person name="Wright S."/>
            <person name="Bruskiewich R."/>
            <person name="Bureau T."/>
            <person name="Miyao A."/>
            <person name="Hirochika H."/>
            <person name="Nishikawa T."/>
            <person name="Kadowaki K."/>
            <person name="Sugiura M."/>
            <person name="Burr B."/>
            <person name="Sasaki T."/>
        </authorList>
    </citation>
    <scope>NUCLEOTIDE SEQUENCE [LARGE SCALE GENOMIC DNA]</scope>
    <source>
        <strain evidence="3">cv. Nipponbare</strain>
    </source>
</reference>
<gene>
    <name evidence="2" type="primary">P0693E08.20</name>
</gene>
<protein>
    <submittedName>
        <fullName evidence="2">Uncharacterized protein</fullName>
    </submittedName>
</protein>
<dbReference type="Proteomes" id="UP000000763">
    <property type="component" value="Chromosome 2"/>
</dbReference>